<dbReference type="AlphaFoldDB" id="A0A8K0NPB7"/>
<reference evidence="2" key="1">
    <citation type="submission" date="2020-04" db="EMBL/GenBank/DDBJ databases">
        <title>Analysis of mating type loci in Filobasidium floriforme.</title>
        <authorList>
            <person name="Nowrousian M."/>
        </authorList>
    </citation>
    <scope>NUCLEOTIDE SEQUENCE</scope>
    <source>
        <strain evidence="2">CBS 6242</strain>
    </source>
</reference>
<dbReference type="EMBL" id="JABELV010000092">
    <property type="protein sequence ID" value="KAG7531380.1"/>
    <property type="molecule type" value="Genomic_DNA"/>
</dbReference>
<name>A0A8K0NPB7_9TREE</name>
<dbReference type="Proteomes" id="UP000812966">
    <property type="component" value="Unassembled WGS sequence"/>
</dbReference>
<keyword evidence="3" id="KW-1185">Reference proteome</keyword>
<gene>
    <name evidence="2" type="ORF">FFLO_04377</name>
</gene>
<feature type="region of interest" description="Disordered" evidence="1">
    <location>
        <begin position="322"/>
        <end position="343"/>
    </location>
</feature>
<accession>A0A8K0NPB7</accession>
<proteinExistence type="predicted"/>
<protein>
    <submittedName>
        <fullName evidence="2">Uncharacterized protein</fullName>
    </submittedName>
</protein>
<evidence type="ECO:0000313" key="2">
    <source>
        <dbReference type="EMBL" id="KAG7531380.1"/>
    </source>
</evidence>
<evidence type="ECO:0000313" key="3">
    <source>
        <dbReference type="Proteomes" id="UP000812966"/>
    </source>
</evidence>
<organism evidence="2 3">
    <name type="scientific">Filobasidium floriforme</name>
    <dbReference type="NCBI Taxonomy" id="5210"/>
    <lineage>
        <taxon>Eukaryota</taxon>
        <taxon>Fungi</taxon>
        <taxon>Dikarya</taxon>
        <taxon>Basidiomycota</taxon>
        <taxon>Agaricomycotina</taxon>
        <taxon>Tremellomycetes</taxon>
        <taxon>Filobasidiales</taxon>
        <taxon>Filobasidiaceae</taxon>
        <taxon>Filobasidium</taxon>
    </lineage>
</organism>
<comment type="caution">
    <text evidence="2">The sequence shown here is derived from an EMBL/GenBank/DDBJ whole genome shotgun (WGS) entry which is preliminary data.</text>
</comment>
<evidence type="ECO:0000256" key="1">
    <source>
        <dbReference type="SAM" id="MobiDB-lite"/>
    </source>
</evidence>
<sequence>MVNSTSTSASTSTSTPSRVRSAFGRLKSAITPRKPRAGLERRVVEIACALSNCSSSACAHPVYTLPALDSDPFFYSGMLSDEMPIFDVTTSLDEEENISICIPHSDAERDSLVDVTFSELLDEDISICIPRSDADRNSLVDVTFSELMDDDLDQDDWMTESDSVIPACGLDEEMLTSVVLDFAEFDLSIEFPDVIKKEVAVPLVAATTSTASSSPASSPQALVAPTKAKVSLATRAKVSAGASVALATRPVVPKITPAKTKVSLATRVSLAPPTSRPRAKAGALAAPAIPTTGASKSRAVVTPAAPRLTAPKVSLAARVSLAPPTTRPRSALAPAVAPAQSRVRPVTAPQKPKVSLANRVSLAPRARGADRVLPKNRVIFG</sequence>